<dbReference type="InterPro" id="IPR040976">
    <property type="entry name" value="Pkinase_fungal"/>
</dbReference>
<dbReference type="InterPro" id="IPR011009">
    <property type="entry name" value="Kinase-like_dom_sf"/>
</dbReference>
<dbReference type="Gene3D" id="1.10.510.10">
    <property type="entry name" value="Transferase(Phosphotransferase) domain 1"/>
    <property type="match status" value="2"/>
</dbReference>
<dbReference type="InParanoid" id="A0A286UBC1"/>
<feature type="region of interest" description="Disordered" evidence="1">
    <location>
        <begin position="579"/>
        <end position="602"/>
    </location>
</feature>
<accession>A0A286UBC1</accession>
<feature type="compositionally biased region" description="Polar residues" evidence="1">
    <location>
        <begin position="762"/>
        <end position="773"/>
    </location>
</feature>
<dbReference type="PANTHER" id="PTHR38248:SF2">
    <property type="entry name" value="FUNK1 11"/>
    <property type="match status" value="1"/>
</dbReference>
<feature type="compositionally biased region" description="Polar residues" evidence="1">
    <location>
        <begin position="1752"/>
        <end position="1764"/>
    </location>
</feature>
<dbReference type="Proteomes" id="UP000217199">
    <property type="component" value="Unassembled WGS sequence"/>
</dbReference>
<evidence type="ECO:0000259" key="2">
    <source>
        <dbReference type="PROSITE" id="PS50011"/>
    </source>
</evidence>
<dbReference type="EMBL" id="NBII01000007">
    <property type="protein sequence ID" value="PAV16846.1"/>
    <property type="molecule type" value="Genomic_DNA"/>
</dbReference>
<dbReference type="STRING" id="2282107.A0A286UBC1"/>
<gene>
    <name evidence="3" type="ORF">PNOK_0691000</name>
</gene>
<protein>
    <recommendedName>
        <fullName evidence="2">Protein kinase domain-containing protein</fullName>
    </recommendedName>
</protein>
<name>A0A286UBC1_9AGAM</name>
<feature type="region of interest" description="Disordered" evidence="1">
    <location>
        <begin position="754"/>
        <end position="773"/>
    </location>
</feature>
<dbReference type="GO" id="GO:0004672">
    <property type="term" value="F:protein kinase activity"/>
    <property type="evidence" value="ECO:0007669"/>
    <property type="project" value="InterPro"/>
</dbReference>
<sequence>MVVSCSLPTKDSTLPCTLEYSSPLESRQPEPDTPTRKRITDNPEFKCFYVKPQRQALVEYLGGEVCWASMDFFLNKILPPISPQLNVDRVLEYCKTKELLTKDKSGSYVWAPFLEDPKNNNTHETVVFEPLKDIFNFITKAGEETQENGEDFPDKTTYLHVDGNKVTWSEKKSDLKPDAHVHLIEPTLGYPKKTEDRHWYNSAFVLEFKKHSNQELENFEQILLSIHHSMFLDPCRRFTLGATIDNTSMRVWLYTRSMIVVSESFDFNKRHKLLIKLILSLAFAEKVDLGFDPSVTAKYSKNQRVYEFKISGKTYITSTSKLISDIKADGVYTTGTRIYKAFLAEDKKMKKPYVIKDYWPAEDHDSEDVIYRLICDDIVKTSEKSIFLSSTLTPIASERVKIGKSDEHTRNTILRGEDPDRIFKLGLSKEKSETKPKPEKCDTISWRNIEHNTREAVKRMDANRLSEYIHRWHHRIVYEEFAIPFYKLRKVDDMLLVLKHSVNALHVIGKAGWVHRDISPGNLYLYTDPETKEKRGLIGDFEYAKKAGESARCKIRTATSEFMAIEVAAKSFLHEVSNVSSSSSDSSTLRSSSTSYGSSTSYNLSSTYSLSTLSSSSGHDQSKQGSKPFWANYIHDLESIWWIAVWLLYRFEQVERKRKTSENVPRDHQWNSLLDFESLFDRELFFSHDNIFFSYISDIPCPVPVLEKFVTRCRKVLLSAYKAKESKSDLNSAQRKNDVDRVVPIKKRVIDTGTGSKPKCNINKTGESGNSVKEYSSKTKAGIIGSIKEPGGSHYHSTRIYTGETNLKIEKRSNKKMPDIIGGNVFIRGGNVVFQKNDYRSAKPRSLDIIERIGGDIRSGSLEYFFNHVLPPLKPELDVDRVYNSCVRGKILSKKRGSKEYTWKSIRKNARATPAHKTRFVNLFRSVTRMAQRNTSVNTSSGMTSTHFDILDNGSEVKSGRDRNDNQDSVIYLENAFESLSDFSEEGRLCNTSFSFHFKDSNSNNDAYDNMQCVLHRLMTTMHKDPCRRFVLGATIEDTSVRLWFCNRAMIIASEQFDINRDAKILIKLILCLGFADKVDMGWDSTMSSEYKNNDRIFDIEICGNHYKTSSSNIVFQYNNIKMCSVATRIYKAYRADDTEEKEELIIKDYWPTDYLDTEDVRLKEMLDDITDPLERELVERSILTPISCERVKLGNREDHTKETILRGESPNMSYKIILPGERGETGTFILRGPDSFIDLVAIPSSDDGTESPSSHGKTGSSSLDNSSDLSSSLGDSTKSSSSGESIKPPSLDGGAGSPSLNNNARSPSSNDNTGSPSSNDNTGLPSSNDNTGSSSLNDNTDSPSSNNSEDASPLVVKEALPFEDNANKKSYVHRWHYRIVYKQFAIPYEDLRNLKDMTLVLEHTVQALQVIHKAGWVHRDLSIGNLYLYIDPVSGVKRGLIGDFEFAKKVGSGGRHDKRIGTPFFTSPEIVTGLYLHRTPCDTSPRTVRLALKGRFPGLKKLGFWANYLHDLESLLWIILYTMTHFLKAKDLESKFTADKLENREENEIFRSIFSDPTYPQDRKRFLSTGNFFHYMHGFSNYFPKLWRIAKFMRVRLLDAYRKREYKLDETKPILVTDGCTLHKEILHFLHRHSCEGDDIVPMWEVHSNTTSIAPDSKRSSKEKIGDARRIEDIIRAEEEPVVNEADDTTSQCIVNKRKRKRKEDLQDIDNEVSRPMTRSRVALLDTNRRITRSMTKAMRDAKPSGDGRGATQNKSIQGQGASSRRELIEEGAVTNSDKKETISDLQNPSPFLLVLNRYHRDSLERAHQSFENEDVIVGNYLSKGLRSYLYPVDTDPEMVGWYLRALIKWPIEGFVRFISVHHVASNIWPDLRISPRAEGDIDTILSLPPSAHDRRARVLLSAILNQASNETIKDILCYRQNISGLDGVLLPPARFLTMTDVNKIEARIEFVRGLGNDALASSFSEKVSKAYGCL</sequence>
<evidence type="ECO:0000256" key="1">
    <source>
        <dbReference type="SAM" id="MobiDB-lite"/>
    </source>
</evidence>
<comment type="caution">
    <text evidence="3">The sequence shown here is derived from an EMBL/GenBank/DDBJ whole genome shotgun (WGS) entry which is preliminary data.</text>
</comment>
<dbReference type="GO" id="GO:0005524">
    <property type="term" value="F:ATP binding"/>
    <property type="evidence" value="ECO:0007669"/>
    <property type="project" value="InterPro"/>
</dbReference>
<feature type="region of interest" description="Disordered" evidence="1">
    <location>
        <begin position="1735"/>
        <end position="1767"/>
    </location>
</feature>
<feature type="compositionally biased region" description="Low complexity" evidence="1">
    <location>
        <begin position="580"/>
        <end position="602"/>
    </location>
</feature>
<dbReference type="SUPFAM" id="SSF56112">
    <property type="entry name" value="Protein kinase-like (PK-like)"/>
    <property type="match status" value="2"/>
</dbReference>
<proteinExistence type="predicted"/>
<evidence type="ECO:0000313" key="4">
    <source>
        <dbReference type="Proteomes" id="UP000217199"/>
    </source>
</evidence>
<feature type="compositionally biased region" description="Polar residues" evidence="1">
    <location>
        <begin position="1299"/>
        <end position="1333"/>
    </location>
</feature>
<dbReference type="PANTHER" id="PTHR38248">
    <property type="entry name" value="FUNK1 6"/>
    <property type="match status" value="1"/>
</dbReference>
<dbReference type="OrthoDB" id="348201at2759"/>
<evidence type="ECO:0000313" key="3">
    <source>
        <dbReference type="EMBL" id="PAV16846.1"/>
    </source>
</evidence>
<organism evidence="3 4">
    <name type="scientific">Pyrrhoderma noxium</name>
    <dbReference type="NCBI Taxonomy" id="2282107"/>
    <lineage>
        <taxon>Eukaryota</taxon>
        <taxon>Fungi</taxon>
        <taxon>Dikarya</taxon>
        <taxon>Basidiomycota</taxon>
        <taxon>Agaricomycotina</taxon>
        <taxon>Agaricomycetes</taxon>
        <taxon>Hymenochaetales</taxon>
        <taxon>Hymenochaetaceae</taxon>
        <taxon>Pyrrhoderma</taxon>
    </lineage>
</organism>
<feature type="domain" description="Protein kinase" evidence="2">
    <location>
        <begin position="1215"/>
        <end position="1616"/>
    </location>
</feature>
<dbReference type="InterPro" id="IPR000719">
    <property type="entry name" value="Prot_kinase_dom"/>
</dbReference>
<dbReference type="Pfam" id="PF17667">
    <property type="entry name" value="Pkinase_fungal"/>
    <property type="match status" value="2"/>
</dbReference>
<feature type="region of interest" description="Disordered" evidence="1">
    <location>
        <begin position="1242"/>
        <end position="1354"/>
    </location>
</feature>
<keyword evidence="4" id="KW-1185">Reference proteome</keyword>
<dbReference type="PROSITE" id="PS50011">
    <property type="entry name" value="PROTEIN_KINASE_DOM"/>
    <property type="match status" value="1"/>
</dbReference>
<feature type="compositionally biased region" description="Low complexity" evidence="1">
    <location>
        <begin position="1334"/>
        <end position="1351"/>
    </location>
</feature>
<feature type="compositionally biased region" description="Low complexity" evidence="1">
    <location>
        <begin position="1252"/>
        <end position="1286"/>
    </location>
</feature>
<reference evidence="3 4" key="1">
    <citation type="journal article" date="2017" name="Mol. Ecol.">
        <title>Comparative and population genomic landscape of Phellinus noxius: A hypervariable fungus causing root rot in trees.</title>
        <authorList>
            <person name="Chung C.L."/>
            <person name="Lee T.J."/>
            <person name="Akiba M."/>
            <person name="Lee H.H."/>
            <person name="Kuo T.H."/>
            <person name="Liu D."/>
            <person name="Ke H.M."/>
            <person name="Yokoi T."/>
            <person name="Roa M.B."/>
            <person name="Lu M.J."/>
            <person name="Chang Y.Y."/>
            <person name="Ann P.J."/>
            <person name="Tsai J.N."/>
            <person name="Chen C.Y."/>
            <person name="Tzean S.S."/>
            <person name="Ota Y."/>
            <person name="Hattori T."/>
            <person name="Sahashi N."/>
            <person name="Liou R.F."/>
            <person name="Kikuchi T."/>
            <person name="Tsai I.J."/>
        </authorList>
    </citation>
    <scope>NUCLEOTIDE SEQUENCE [LARGE SCALE GENOMIC DNA]</scope>
    <source>
        <strain evidence="3 4">FFPRI411160</strain>
    </source>
</reference>